<accession>A0A4U0V0X8</accession>
<organism evidence="3 4">
    <name type="scientific">Friedmanniomyces endolithicus</name>
    <dbReference type="NCBI Taxonomy" id="329885"/>
    <lineage>
        <taxon>Eukaryota</taxon>
        <taxon>Fungi</taxon>
        <taxon>Dikarya</taxon>
        <taxon>Ascomycota</taxon>
        <taxon>Pezizomycotina</taxon>
        <taxon>Dothideomycetes</taxon>
        <taxon>Dothideomycetidae</taxon>
        <taxon>Mycosphaerellales</taxon>
        <taxon>Teratosphaeriaceae</taxon>
        <taxon>Friedmanniomyces</taxon>
    </lineage>
</organism>
<dbReference type="EMBL" id="NAJP01000026">
    <property type="protein sequence ID" value="TKA41802.1"/>
    <property type="molecule type" value="Genomic_DNA"/>
</dbReference>
<reference evidence="3 4" key="1">
    <citation type="submission" date="2017-03" db="EMBL/GenBank/DDBJ databases">
        <title>Genomes of endolithic fungi from Antarctica.</title>
        <authorList>
            <person name="Coleine C."/>
            <person name="Masonjones S."/>
            <person name="Stajich J.E."/>
        </authorList>
    </citation>
    <scope>NUCLEOTIDE SEQUENCE [LARGE SCALE GENOMIC DNA]</scope>
    <source>
        <strain evidence="3 4">CCFEE 5311</strain>
    </source>
</reference>
<keyword evidence="2" id="KW-0732">Signal</keyword>
<feature type="signal peptide" evidence="2">
    <location>
        <begin position="1"/>
        <end position="28"/>
    </location>
</feature>
<feature type="chain" id="PRO_5020402531" evidence="2">
    <location>
        <begin position="29"/>
        <end position="311"/>
    </location>
</feature>
<sequence>MATNYSRSRTKWRILQILFVLFATVAQCREFVDWNSTSPAVKVGTPPSSPTDSPEDLEIYQGDEPPSTGGTPGVQLEPDVAEVYRQLQISDTTDENLMFRWTQHRQRGPGSTQASYGQAGTPDYFARNTPYGTTGAYYENQINPVGGMLLSMYNFGPEYMMHNKGKSGPPPPMKRLSDVLWFQWEDACRVFGVHVNNIRYFYQHQASDEDTQVIMYVVNGMPEQEARPWPGVDYYPDDPGVNGNIGKAFLGSPNGNAVAFFLAQHEALIGKRLTVEKVRYWGDAWAQYDLHLLFYIVEVPEADKSLTPTLS</sequence>
<evidence type="ECO:0000256" key="2">
    <source>
        <dbReference type="SAM" id="SignalP"/>
    </source>
</evidence>
<dbReference type="Proteomes" id="UP000310066">
    <property type="component" value="Unassembled WGS sequence"/>
</dbReference>
<feature type="region of interest" description="Disordered" evidence="1">
    <location>
        <begin position="37"/>
        <end position="75"/>
    </location>
</feature>
<gene>
    <name evidence="3" type="ORF">B0A54_08228</name>
</gene>
<proteinExistence type="predicted"/>
<evidence type="ECO:0000313" key="3">
    <source>
        <dbReference type="EMBL" id="TKA41802.1"/>
    </source>
</evidence>
<dbReference type="OrthoDB" id="5337308at2759"/>
<comment type="caution">
    <text evidence="3">The sequence shown here is derived from an EMBL/GenBank/DDBJ whole genome shotgun (WGS) entry which is preliminary data.</text>
</comment>
<evidence type="ECO:0000313" key="4">
    <source>
        <dbReference type="Proteomes" id="UP000310066"/>
    </source>
</evidence>
<dbReference type="AlphaFoldDB" id="A0A4U0V0X8"/>
<name>A0A4U0V0X8_9PEZI</name>
<evidence type="ECO:0000256" key="1">
    <source>
        <dbReference type="SAM" id="MobiDB-lite"/>
    </source>
</evidence>
<protein>
    <submittedName>
        <fullName evidence="3">Uncharacterized protein</fullName>
    </submittedName>
</protein>
<dbReference type="STRING" id="329885.A0A4U0V0X8"/>